<feature type="domain" description="Peptidase M24" evidence="8">
    <location>
        <begin position="13"/>
        <end position="246"/>
    </location>
</feature>
<comment type="subunit">
    <text evidence="6">Monomer.</text>
</comment>
<dbReference type="PANTHER" id="PTHR43330">
    <property type="entry name" value="METHIONINE AMINOPEPTIDASE"/>
    <property type="match status" value="1"/>
</dbReference>
<comment type="caution">
    <text evidence="9">The sequence shown here is derived from an EMBL/GenBank/DDBJ whole genome shotgun (WGS) entry which is preliminary data.</text>
</comment>
<comment type="similarity">
    <text evidence="6">Belongs to the peptidase M24A family. Methionine aminopeptidase type 1 subfamily.</text>
</comment>
<evidence type="ECO:0000256" key="4">
    <source>
        <dbReference type="ARBA" id="ARBA00022723"/>
    </source>
</evidence>
<dbReference type="Proteomes" id="UP000178510">
    <property type="component" value="Unassembled WGS sequence"/>
</dbReference>
<dbReference type="GO" id="GO:0005829">
    <property type="term" value="C:cytosol"/>
    <property type="evidence" value="ECO:0007669"/>
    <property type="project" value="TreeGrafter"/>
</dbReference>
<name>A0A1G2KU77_9BACT</name>
<evidence type="ECO:0000259" key="8">
    <source>
        <dbReference type="Pfam" id="PF00557"/>
    </source>
</evidence>
<dbReference type="PANTHER" id="PTHR43330:SF27">
    <property type="entry name" value="METHIONINE AMINOPEPTIDASE"/>
    <property type="match status" value="1"/>
</dbReference>
<evidence type="ECO:0000313" key="10">
    <source>
        <dbReference type="Proteomes" id="UP000178510"/>
    </source>
</evidence>
<proteinExistence type="inferred from homology"/>
<dbReference type="GO" id="GO:0046872">
    <property type="term" value="F:metal ion binding"/>
    <property type="evidence" value="ECO:0007669"/>
    <property type="project" value="UniProtKB-UniRule"/>
</dbReference>
<feature type="binding site" evidence="6">
    <location>
        <position position="209"/>
    </location>
    <ligand>
        <name>a divalent metal cation</name>
        <dbReference type="ChEBI" id="CHEBI:60240"/>
        <label>2</label>
        <note>catalytic</note>
    </ligand>
</feature>
<feature type="binding site" evidence="6">
    <location>
        <position position="183"/>
    </location>
    <ligand>
        <name>substrate</name>
    </ligand>
</feature>
<dbReference type="InterPro" id="IPR001714">
    <property type="entry name" value="Pept_M24_MAP"/>
</dbReference>
<dbReference type="EMBL" id="MHQM01000034">
    <property type="protein sequence ID" value="OHA02966.1"/>
    <property type="molecule type" value="Genomic_DNA"/>
</dbReference>
<feature type="binding site" evidence="6">
    <location>
        <position position="240"/>
    </location>
    <ligand>
        <name>a divalent metal cation</name>
        <dbReference type="ChEBI" id="CHEBI:60240"/>
        <label>2</label>
        <note>catalytic</note>
    </ligand>
</feature>
<accession>A0A1G2KU77</accession>
<keyword evidence="5 6" id="KW-0378">Hydrolase</keyword>
<evidence type="ECO:0000313" key="9">
    <source>
        <dbReference type="EMBL" id="OHA02966.1"/>
    </source>
</evidence>
<reference evidence="9 10" key="1">
    <citation type="journal article" date="2016" name="Nat. Commun.">
        <title>Thousands of microbial genomes shed light on interconnected biogeochemical processes in an aquifer system.</title>
        <authorList>
            <person name="Anantharaman K."/>
            <person name="Brown C.T."/>
            <person name="Hug L.A."/>
            <person name="Sharon I."/>
            <person name="Castelle C.J."/>
            <person name="Probst A.J."/>
            <person name="Thomas B.C."/>
            <person name="Singh A."/>
            <person name="Wilkins M.J."/>
            <person name="Karaoz U."/>
            <person name="Brodie E.L."/>
            <person name="Williams K.H."/>
            <person name="Hubbard S.S."/>
            <person name="Banfield J.F."/>
        </authorList>
    </citation>
    <scope>NUCLEOTIDE SEQUENCE [LARGE SCALE GENOMIC DNA]</scope>
</reference>
<evidence type="ECO:0000256" key="6">
    <source>
        <dbReference type="HAMAP-Rule" id="MF_01974"/>
    </source>
</evidence>
<feature type="binding site" evidence="6">
    <location>
        <position position="113"/>
    </location>
    <ligand>
        <name>a divalent metal cation</name>
        <dbReference type="ChEBI" id="CHEBI:60240"/>
        <label>2</label>
        <note>catalytic</note>
    </ligand>
</feature>
<evidence type="ECO:0000256" key="7">
    <source>
        <dbReference type="RuleBase" id="RU003653"/>
    </source>
</evidence>
<dbReference type="Gene3D" id="3.90.230.10">
    <property type="entry name" value="Creatinase/methionine aminopeptidase superfamily"/>
    <property type="match status" value="1"/>
</dbReference>
<evidence type="ECO:0000256" key="2">
    <source>
        <dbReference type="ARBA" id="ARBA00022438"/>
    </source>
</evidence>
<dbReference type="PRINTS" id="PR00599">
    <property type="entry name" value="MAPEPTIDASE"/>
</dbReference>
<feature type="binding site" evidence="6">
    <location>
        <position position="84"/>
    </location>
    <ligand>
        <name>substrate</name>
    </ligand>
</feature>
<dbReference type="GO" id="GO:0070006">
    <property type="term" value="F:metalloaminopeptidase activity"/>
    <property type="evidence" value="ECO:0007669"/>
    <property type="project" value="UniProtKB-UniRule"/>
</dbReference>
<keyword evidence="4 6" id="KW-0479">Metal-binding</keyword>
<dbReference type="NCBIfam" id="TIGR00500">
    <property type="entry name" value="met_pdase_I"/>
    <property type="match status" value="1"/>
</dbReference>
<dbReference type="STRING" id="1802274.A3J58_01975"/>
<keyword evidence="2 6" id="KW-0031">Aminopeptidase</keyword>
<evidence type="ECO:0000256" key="1">
    <source>
        <dbReference type="ARBA" id="ARBA00002521"/>
    </source>
</evidence>
<organism evidence="9 10">
    <name type="scientific">Candidatus Sungbacteria bacterium RIFCSPHIGHO2_02_FULL_52_23</name>
    <dbReference type="NCBI Taxonomy" id="1802274"/>
    <lineage>
        <taxon>Bacteria</taxon>
        <taxon>Candidatus Sungiibacteriota</taxon>
    </lineage>
</organism>
<dbReference type="HAMAP" id="MF_01974">
    <property type="entry name" value="MetAP_1"/>
    <property type="match status" value="1"/>
</dbReference>
<dbReference type="CDD" id="cd01086">
    <property type="entry name" value="MetAP1"/>
    <property type="match status" value="1"/>
</dbReference>
<dbReference type="EC" id="3.4.11.18" evidence="6 7"/>
<protein>
    <recommendedName>
        <fullName evidence="6 7">Methionine aminopeptidase</fullName>
        <shortName evidence="6">MAP</shortName>
        <shortName evidence="6">MetAP</shortName>
        <ecNumber evidence="6 7">3.4.11.18</ecNumber>
    </recommendedName>
    <alternativeName>
        <fullName evidence="6">Peptidase M</fullName>
    </alternativeName>
</protein>
<evidence type="ECO:0000256" key="5">
    <source>
        <dbReference type="ARBA" id="ARBA00022801"/>
    </source>
</evidence>
<dbReference type="InterPro" id="IPR002467">
    <property type="entry name" value="Pept_M24A_MAP1"/>
</dbReference>
<evidence type="ECO:0000256" key="3">
    <source>
        <dbReference type="ARBA" id="ARBA00022670"/>
    </source>
</evidence>
<keyword evidence="3 6" id="KW-0645">Protease</keyword>
<dbReference type="InterPro" id="IPR000994">
    <property type="entry name" value="Pept_M24"/>
</dbReference>
<feature type="binding site" evidence="6">
    <location>
        <position position="240"/>
    </location>
    <ligand>
        <name>a divalent metal cation</name>
        <dbReference type="ChEBI" id="CHEBI:60240"/>
        <label>1</label>
    </ligand>
</feature>
<comment type="catalytic activity">
    <reaction evidence="6 7">
        <text>Release of N-terminal amino acids, preferentially methionine, from peptides and arylamides.</text>
        <dbReference type="EC" id="3.4.11.18"/>
    </reaction>
</comment>
<dbReference type="GO" id="GO:0006508">
    <property type="term" value="P:proteolysis"/>
    <property type="evidence" value="ECO:0007669"/>
    <property type="project" value="UniProtKB-KW"/>
</dbReference>
<dbReference type="SUPFAM" id="SSF55920">
    <property type="entry name" value="Creatinase/aminopeptidase"/>
    <property type="match status" value="1"/>
</dbReference>
<gene>
    <name evidence="6" type="primary">map</name>
    <name evidence="9" type="ORF">A3J58_01975</name>
</gene>
<feature type="binding site" evidence="6">
    <location>
        <position position="113"/>
    </location>
    <ligand>
        <name>a divalent metal cation</name>
        <dbReference type="ChEBI" id="CHEBI:60240"/>
        <label>1</label>
    </ligand>
</feature>
<feature type="binding site" evidence="6">
    <location>
        <position position="176"/>
    </location>
    <ligand>
        <name>a divalent metal cation</name>
        <dbReference type="ChEBI" id="CHEBI:60240"/>
        <label>2</label>
        <note>catalytic</note>
    </ligand>
</feature>
<feature type="binding site" evidence="6">
    <location>
        <position position="102"/>
    </location>
    <ligand>
        <name>a divalent metal cation</name>
        <dbReference type="ChEBI" id="CHEBI:60240"/>
        <label>1</label>
    </ligand>
</feature>
<dbReference type="AlphaFoldDB" id="A0A1G2KU77"/>
<comment type="function">
    <text evidence="1 6">Removes the N-terminal methionine from nascent proteins. The N-terminal methionine is often cleaved when the second residue in the primary sequence is small and uncharged (Met-Ala-, Cys, Gly, Pro, Ser, Thr, or Val). Requires deformylation of the N(alpha)-formylated initiator methionine before it can be hydrolyzed.</text>
</comment>
<dbReference type="Pfam" id="PF00557">
    <property type="entry name" value="Peptidase_M24"/>
    <property type="match status" value="1"/>
</dbReference>
<dbReference type="InterPro" id="IPR036005">
    <property type="entry name" value="Creatinase/aminopeptidase-like"/>
</dbReference>
<dbReference type="GO" id="GO:0004239">
    <property type="term" value="F:initiator methionyl aminopeptidase activity"/>
    <property type="evidence" value="ECO:0007669"/>
    <property type="project" value="UniProtKB-UniRule"/>
</dbReference>
<comment type="cofactor">
    <cofactor evidence="6">
        <name>Co(2+)</name>
        <dbReference type="ChEBI" id="CHEBI:48828"/>
    </cofactor>
    <cofactor evidence="6">
        <name>Zn(2+)</name>
        <dbReference type="ChEBI" id="CHEBI:29105"/>
    </cofactor>
    <cofactor evidence="6">
        <name>Mn(2+)</name>
        <dbReference type="ChEBI" id="CHEBI:29035"/>
    </cofactor>
    <cofactor evidence="6">
        <name>Fe(2+)</name>
        <dbReference type="ChEBI" id="CHEBI:29033"/>
    </cofactor>
    <text evidence="6">Binds 2 divalent metal cations per subunit. Has a high-affinity and a low affinity metal-binding site. The true nature of the physiological cofactor is under debate. The enzyme is active with cobalt, zinc, manganese or divalent iron ions. Most likely, methionine aminopeptidases function as mononuclear Fe(2+)-metalloproteases under physiological conditions, and the catalytically relevant metal-binding site has been assigned to the histidine-containing high-affinity site.</text>
</comment>
<sequence length="258" mass="27617">MAVRIKTEQEIALMREGGKRLAGVMARLKETALPGVSTGTLDELAERLMREAGGDPVFKGYRIPGVETAYPASICTSINDEVVHGIPQKNRMLASGDIVGIDIGMRWRGFVTDMAVTVGIGCIAPDALRLVTATREALDIGIAAVRPGAKIGDISHAVEQHLKKAGLGVIRDLAGHGVGHELHEEPLIPNFGHAGKGMELREGMAIAIEPMATLGGWRIALDDDEWTFRTADRSLAAHFEHTVAVTSDGYDVLTLIRA</sequence>